<organism evidence="1 2">
    <name type="scientific">Cuscuta europaea</name>
    <name type="common">European dodder</name>
    <dbReference type="NCBI Taxonomy" id="41803"/>
    <lineage>
        <taxon>Eukaryota</taxon>
        <taxon>Viridiplantae</taxon>
        <taxon>Streptophyta</taxon>
        <taxon>Embryophyta</taxon>
        <taxon>Tracheophyta</taxon>
        <taxon>Spermatophyta</taxon>
        <taxon>Magnoliopsida</taxon>
        <taxon>eudicotyledons</taxon>
        <taxon>Gunneridae</taxon>
        <taxon>Pentapetalae</taxon>
        <taxon>asterids</taxon>
        <taxon>lamiids</taxon>
        <taxon>Solanales</taxon>
        <taxon>Convolvulaceae</taxon>
        <taxon>Cuscuteae</taxon>
        <taxon>Cuscuta</taxon>
        <taxon>Cuscuta subgen. Cuscuta</taxon>
    </lineage>
</organism>
<evidence type="ECO:0000313" key="2">
    <source>
        <dbReference type="Proteomes" id="UP001152484"/>
    </source>
</evidence>
<reference evidence="1" key="1">
    <citation type="submission" date="2022-07" db="EMBL/GenBank/DDBJ databases">
        <authorList>
            <person name="Macas J."/>
            <person name="Novak P."/>
            <person name="Neumann P."/>
        </authorList>
    </citation>
    <scope>NUCLEOTIDE SEQUENCE</scope>
</reference>
<dbReference type="Proteomes" id="UP001152484">
    <property type="component" value="Unassembled WGS sequence"/>
</dbReference>
<protein>
    <submittedName>
        <fullName evidence="1">Uncharacterized protein</fullName>
    </submittedName>
</protein>
<dbReference type="EMBL" id="CAMAPE010000010">
    <property type="protein sequence ID" value="CAH9078612.1"/>
    <property type="molecule type" value="Genomic_DNA"/>
</dbReference>
<name>A0A9P0YX53_CUSEU</name>
<evidence type="ECO:0000313" key="1">
    <source>
        <dbReference type="EMBL" id="CAH9078612.1"/>
    </source>
</evidence>
<accession>A0A9P0YX53</accession>
<sequence>MRVVSLAQFEGV</sequence>
<comment type="caution">
    <text evidence="1">The sequence shown here is derived from an EMBL/GenBank/DDBJ whole genome shotgun (WGS) entry which is preliminary data.</text>
</comment>
<proteinExistence type="predicted"/>
<gene>
    <name evidence="1" type="ORF">CEURO_LOCUS6845</name>
</gene>
<keyword evidence="2" id="KW-1185">Reference proteome</keyword>